<dbReference type="RefSeq" id="WP_257465653.1">
    <property type="nucleotide sequence ID" value="NZ_BAABXP010000003.1"/>
</dbReference>
<proteinExistence type="predicted"/>
<keyword evidence="2" id="KW-1185">Reference proteome</keyword>
<dbReference type="Proteomes" id="UP001549106">
    <property type="component" value="Unassembled WGS sequence"/>
</dbReference>
<evidence type="ECO:0000313" key="1">
    <source>
        <dbReference type="EMBL" id="MET3752362.1"/>
    </source>
</evidence>
<dbReference type="EMBL" id="JBEPMJ010000047">
    <property type="protein sequence ID" value="MET3752362.1"/>
    <property type="molecule type" value="Genomic_DNA"/>
</dbReference>
<reference evidence="1 2" key="1">
    <citation type="submission" date="2024-06" db="EMBL/GenBank/DDBJ databases">
        <title>Genomic Encyclopedia of Type Strains, Phase IV (KMG-IV): sequencing the most valuable type-strain genomes for metagenomic binning, comparative biology and taxonomic classification.</title>
        <authorList>
            <person name="Goeker M."/>
        </authorList>
    </citation>
    <scope>NUCLEOTIDE SEQUENCE [LARGE SCALE GENOMIC DNA]</scope>
    <source>
        <strain evidence="1 2">DSM 29492</strain>
    </source>
</reference>
<evidence type="ECO:0000313" key="2">
    <source>
        <dbReference type="Proteomes" id="UP001549106"/>
    </source>
</evidence>
<protein>
    <submittedName>
        <fullName evidence="1">AraC-like DNA-binding protein</fullName>
    </submittedName>
</protein>
<accession>A0ABV2M7A8</accession>
<comment type="caution">
    <text evidence="1">The sequence shown here is derived from an EMBL/GenBank/DDBJ whole genome shotgun (WGS) entry which is preliminary data.</text>
</comment>
<organism evidence="1 2">
    <name type="scientific">Blautia caecimuris</name>
    <dbReference type="NCBI Taxonomy" id="1796615"/>
    <lineage>
        <taxon>Bacteria</taxon>
        <taxon>Bacillati</taxon>
        <taxon>Bacillota</taxon>
        <taxon>Clostridia</taxon>
        <taxon>Lachnospirales</taxon>
        <taxon>Lachnospiraceae</taxon>
        <taxon>Blautia</taxon>
    </lineage>
</organism>
<sequence length="102" mass="12074">MANWDEDSGYYCLLIAILCNLDVYESILMYKYGPDYPLCQKILKKKVRIENTDKMTDNEVGAMMYRLRKAGYTLEEISNAFHCYPSTVRRRIEREKGKKEET</sequence>
<gene>
    <name evidence="1" type="ORF">ABID24_003636</name>
</gene>
<name>A0ABV2M7A8_9FIRM</name>